<evidence type="ECO:0000256" key="8">
    <source>
        <dbReference type="RuleBase" id="RU003862"/>
    </source>
</evidence>
<keyword evidence="6 8" id="KW-0560">Oxidoreductase</keyword>
<evidence type="ECO:0000256" key="4">
    <source>
        <dbReference type="ARBA" id="ARBA00022630"/>
    </source>
</evidence>
<dbReference type="SUPFAM" id="SSF51730">
    <property type="entry name" value="FAD-linked oxidoreductase"/>
    <property type="match status" value="1"/>
</dbReference>
<dbReference type="InterPro" id="IPR003171">
    <property type="entry name" value="Mehydrof_redctse-like"/>
</dbReference>
<dbReference type="GO" id="GO:0035999">
    <property type="term" value="P:tetrahydrofolate interconversion"/>
    <property type="evidence" value="ECO:0007669"/>
    <property type="project" value="UniProtKB-UniPathway"/>
</dbReference>
<dbReference type="GO" id="GO:0106312">
    <property type="term" value="F:methylenetetrahydrofolate reductase (NADH) activity"/>
    <property type="evidence" value="ECO:0007669"/>
    <property type="project" value="UniProtKB-EC"/>
</dbReference>
<evidence type="ECO:0000256" key="6">
    <source>
        <dbReference type="ARBA" id="ARBA00023002"/>
    </source>
</evidence>
<dbReference type="Proteomes" id="UP000179251">
    <property type="component" value="Unassembled WGS sequence"/>
</dbReference>
<evidence type="ECO:0000256" key="2">
    <source>
        <dbReference type="ARBA" id="ARBA00004777"/>
    </source>
</evidence>
<dbReference type="STRING" id="1798325.A2834_01590"/>
<comment type="pathway">
    <text evidence="2 8">One-carbon metabolism; tetrahydrofolate interconversion.</text>
</comment>
<organism evidence="9 10">
    <name type="scientific">Candidatus Giovannonibacteria bacterium RIFCSPHIGHO2_01_FULL_45_23</name>
    <dbReference type="NCBI Taxonomy" id="1798325"/>
    <lineage>
        <taxon>Bacteria</taxon>
        <taxon>Candidatus Giovannoniibacteriota</taxon>
    </lineage>
</organism>
<comment type="caution">
    <text evidence="9">The sequence shown here is derived from an EMBL/GenBank/DDBJ whole genome shotgun (WGS) entry which is preliminary data.</text>
</comment>
<accession>A0A1F5VGF2</accession>
<dbReference type="InterPro" id="IPR029041">
    <property type="entry name" value="FAD-linked_oxidoreductase-like"/>
</dbReference>
<dbReference type="Gene3D" id="3.20.20.220">
    <property type="match status" value="1"/>
</dbReference>
<reference evidence="9 10" key="1">
    <citation type="journal article" date="2016" name="Nat. Commun.">
        <title>Thousands of microbial genomes shed light on interconnected biogeochemical processes in an aquifer system.</title>
        <authorList>
            <person name="Anantharaman K."/>
            <person name="Brown C.T."/>
            <person name="Hug L.A."/>
            <person name="Sharon I."/>
            <person name="Castelle C.J."/>
            <person name="Probst A.J."/>
            <person name="Thomas B.C."/>
            <person name="Singh A."/>
            <person name="Wilkins M.J."/>
            <person name="Karaoz U."/>
            <person name="Brodie E.L."/>
            <person name="Williams K.H."/>
            <person name="Hubbard S.S."/>
            <person name="Banfield J.F."/>
        </authorList>
    </citation>
    <scope>NUCLEOTIDE SEQUENCE [LARGE SCALE GENOMIC DNA]</scope>
</reference>
<keyword evidence="4 8" id="KW-0285">Flavoprotein</keyword>
<comment type="catalytic activity">
    <reaction evidence="7">
        <text>(6S)-5-methyl-5,6,7,8-tetrahydrofolate + NAD(+) = (6R)-5,10-methylene-5,6,7,8-tetrahydrofolate + NADH + H(+)</text>
        <dbReference type="Rhea" id="RHEA:19821"/>
        <dbReference type="ChEBI" id="CHEBI:15378"/>
        <dbReference type="ChEBI" id="CHEBI:15636"/>
        <dbReference type="ChEBI" id="CHEBI:18608"/>
        <dbReference type="ChEBI" id="CHEBI:57540"/>
        <dbReference type="ChEBI" id="CHEBI:57945"/>
        <dbReference type="EC" id="1.5.1.54"/>
    </reaction>
    <physiologicalReaction direction="right-to-left" evidence="7">
        <dbReference type="Rhea" id="RHEA:19823"/>
    </physiologicalReaction>
</comment>
<proteinExistence type="inferred from homology"/>
<evidence type="ECO:0000256" key="3">
    <source>
        <dbReference type="ARBA" id="ARBA00006743"/>
    </source>
</evidence>
<evidence type="ECO:0000256" key="5">
    <source>
        <dbReference type="ARBA" id="ARBA00022827"/>
    </source>
</evidence>
<dbReference type="PANTHER" id="PTHR45754:SF3">
    <property type="entry name" value="METHYLENETETRAHYDROFOLATE REDUCTASE (NADPH)"/>
    <property type="match status" value="1"/>
</dbReference>
<comment type="similarity">
    <text evidence="3 8">Belongs to the methylenetetrahydrofolate reductase family.</text>
</comment>
<dbReference type="GO" id="GO:0071949">
    <property type="term" value="F:FAD binding"/>
    <property type="evidence" value="ECO:0007669"/>
    <property type="project" value="TreeGrafter"/>
</dbReference>
<protein>
    <recommendedName>
        <fullName evidence="8">Methylenetetrahydrofolate reductase</fullName>
    </recommendedName>
</protein>
<evidence type="ECO:0000256" key="1">
    <source>
        <dbReference type="ARBA" id="ARBA00001974"/>
    </source>
</evidence>
<name>A0A1F5VGF2_9BACT</name>
<dbReference type="UniPathway" id="UPA00193"/>
<keyword evidence="5 8" id="KW-0274">FAD</keyword>
<evidence type="ECO:0000313" key="10">
    <source>
        <dbReference type="Proteomes" id="UP000179251"/>
    </source>
</evidence>
<sequence length="284" mass="31684">MRSGEFLVSIQIDPPGVSTDLKEFQTTIKKLIEVGAALFDINSSRRISHDSVELAVALARRKIDVIPHVTTRDSSINGLLNQAFAAYSLSKVSAFLIITGDPYEAEKAIIPSRGVFQTDSIGALKAFDEYLRKRMGLGIALGAAVNQNEPDLEYEGIRIQEKESAGADFFMSQPIFSALQAMELLNFYHRYSKRPLLVGVWPLVYRKTIEAIKNAKIVGVSLPKEVYEESLKFWEREDALLEWGLEGALRLIRFLKNDGRASGVYIVAPSRNPQVLLDILPDIL</sequence>
<dbReference type="Pfam" id="PF02219">
    <property type="entry name" value="MTHFR"/>
    <property type="match status" value="1"/>
</dbReference>
<dbReference type="AlphaFoldDB" id="A0A1F5VGF2"/>
<dbReference type="GO" id="GO:0009086">
    <property type="term" value="P:methionine biosynthetic process"/>
    <property type="evidence" value="ECO:0007669"/>
    <property type="project" value="TreeGrafter"/>
</dbReference>
<gene>
    <name evidence="9" type="ORF">A2834_01590</name>
</gene>
<evidence type="ECO:0000256" key="7">
    <source>
        <dbReference type="ARBA" id="ARBA00048628"/>
    </source>
</evidence>
<dbReference type="EMBL" id="MFHD01000023">
    <property type="protein sequence ID" value="OGF62001.1"/>
    <property type="molecule type" value="Genomic_DNA"/>
</dbReference>
<dbReference type="GO" id="GO:0005829">
    <property type="term" value="C:cytosol"/>
    <property type="evidence" value="ECO:0007669"/>
    <property type="project" value="TreeGrafter"/>
</dbReference>
<evidence type="ECO:0000313" key="9">
    <source>
        <dbReference type="EMBL" id="OGF62001.1"/>
    </source>
</evidence>
<dbReference type="PANTHER" id="PTHR45754">
    <property type="entry name" value="METHYLENETETRAHYDROFOLATE REDUCTASE"/>
    <property type="match status" value="1"/>
</dbReference>
<comment type="cofactor">
    <cofactor evidence="1 8">
        <name>FAD</name>
        <dbReference type="ChEBI" id="CHEBI:57692"/>
    </cofactor>
</comment>